<feature type="non-terminal residue" evidence="1">
    <location>
        <position position="1"/>
    </location>
</feature>
<keyword evidence="2" id="KW-1185">Reference proteome</keyword>
<evidence type="ECO:0000313" key="1">
    <source>
        <dbReference type="EMBL" id="CAJ0557861.1"/>
    </source>
</evidence>
<accession>A0AA36C495</accession>
<evidence type="ECO:0000313" key="2">
    <source>
        <dbReference type="Proteomes" id="UP001177023"/>
    </source>
</evidence>
<sequence>LLNDAKNYSLNTGMDYLIVNYAWNCTATASPDGNWMGIHCGKPKLPHERKIKHRKAQITTGPYEQGIVVVHNQSHKTTLVSVSVIKFGAPVEEINSAIAGTGFTKDDEYEMYRS</sequence>
<gene>
    <name evidence="1" type="ORF">MSPICULIGERA_LOCUS610</name>
</gene>
<name>A0AA36C495_9BILA</name>
<dbReference type="Proteomes" id="UP001177023">
    <property type="component" value="Unassembled WGS sequence"/>
</dbReference>
<reference evidence="1" key="1">
    <citation type="submission" date="2023-06" db="EMBL/GenBank/DDBJ databases">
        <authorList>
            <person name="Delattre M."/>
        </authorList>
    </citation>
    <scope>NUCLEOTIDE SEQUENCE</scope>
    <source>
        <strain evidence="1">AF72</strain>
    </source>
</reference>
<organism evidence="1 2">
    <name type="scientific">Mesorhabditis spiculigera</name>
    <dbReference type="NCBI Taxonomy" id="96644"/>
    <lineage>
        <taxon>Eukaryota</taxon>
        <taxon>Metazoa</taxon>
        <taxon>Ecdysozoa</taxon>
        <taxon>Nematoda</taxon>
        <taxon>Chromadorea</taxon>
        <taxon>Rhabditida</taxon>
        <taxon>Rhabditina</taxon>
        <taxon>Rhabditomorpha</taxon>
        <taxon>Rhabditoidea</taxon>
        <taxon>Rhabditidae</taxon>
        <taxon>Mesorhabditinae</taxon>
        <taxon>Mesorhabditis</taxon>
    </lineage>
</organism>
<dbReference type="AlphaFoldDB" id="A0AA36C495"/>
<feature type="non-terminal residue" evidence="1">
    <location>
        <position position="114"/>
    </location>
</feature>
<protein>
    <submittedName>
        <fullName evidence="1">Uncharacterized protein</fullName>
    </submittedName>
</protein>
<dbReference type="EMBL" id="CATQJA010000131">
    <property type="protein sequence ID" value="CAJ0557861.1"/>
    <property type="molecule type" value="Genomic_DNA"/>
</dbReference>
<proteinExistence type="predicted"/>
<comment type="caution">
    <text evidence="1">The sequence shown here is derived from an EMBL/GenBank/DDBJ whole genome shotgun (WGS) entry which is preliminary data.</text>
</comment>